<evidence type="ECO:0000313" key="10">
    <source>
        <dbReference type="Proteomes" id="UP001239909"/>
    </source>
</evidence>
<evidence type="ECO:0000256" key="1">
    <source>
        <dbReference type="ARBA" id="ARBA00004651"/>
    </source>
</evidence>
<feature type="transmembrane region" description="Helical" evidence="7">
    <location>
        <begin position="12"/>
        <end position="37"/>
    </location>
</feature>
<keyword evidence="4 7" id="KW-0812">Transmembrane</keyword>
<comment type="subcellular location">
    <subcellularLocation>
        <location evidence="7">Cell inner membrane</location>
        <topology evidence="7">Multi-pass membrane protein</topology>
    </subcellularLocation>
    <subcellularLocation>
        <location evidence="1">Cell membrane</location>
        <topology evidence="1">Multi-pass membrane protein</topology>
    </subcellularLocation>
</comment>
<comment type="caution">
    <text evidence="9">The sequence shown here is derived from an EMBL/GenBank/DDBJ whole genome shotgun (WGS) entry which is preliminary data.</text>
</comment>
<proteinExistence type="inferred from homology"/>
<gene>
    <name evidence="9" type="ORF">LNKW23_25090</name>
</gene>
<dbReference type="Proteomes" id="UP001239909">
    <property type="component" value="Unassembled WGS sequence"/>
</dbReference>
<accession>A0ABQ6LJ40</accession>
<evidence type="ECO:0000256" key="7">
    <source>
        <dbReference type="RuleBase" id="RU369079"/>
    </source>
</evidence>
<sequence length="162" mass="16535">MTRALGWLLRGCDGLAMLAAALLLAVVAGAILARLLFDLTGGAVNVLLSGAIELSRYALLVTVLAALPGALASGLVRVDLLIERLPAGLAALLERLWHLLAAAIGGVALWRLAIKAADQAARGDLTQDLGLPLWPVTAFAAAALGIFALTGLACALGMRPGR</sequence>
<dbReference type="Pfam" id="PF04290">
    <property type="entry name" value="DctQ"/>
    <property type="match status" value="1"/>
</dbReference>
<evidence type="ECO:0000259" key="8">
    <source>
        <dbReference type="Pfam" id="PF04290"/>
    </source>
</evidence>
<name>A0ABQ6LJ40_9RHOB</name>
<evidence type="ECO:0000256" key="6">
    <source>
        <dbReference type="ARBA" id="ARBA00023136"/>
    </source>
</evidence>
<comment type="function">
    <text evidence="7">Part of the tripartite ATP-independent periplasmic (TRAP) transport system.</text>
</comment>
<feature type="transmembrane region" description="Helical" evidence="7">
    <location>
        <begin position="133"/>
        <end position="156"/>
    </location>
</feature>
<evidence type="ECO:0000256" key="3">
    <source>
        <dbReference type="ARBA" id="ARBA00022475"/>
    </source>
</evidence>
<evidence type="ECO:0000256" key="5">
    <source>
        <dbReference type="ARBA" id="ARBA00022989"/>
    </source>
</evidence>
<feature type="domain" description="Tripartite ATP-independent periplasmic transporters DctQ component" evidence="8">
    <location>
        <begin position="25"/>
        <end position="153"/>
    </location>
</feature>
<dbReference type="RefSeq" id="WP_285672093.1">
    <property type="nucleotide sequence ID" value="NZ_BSYI01000018.1"/>
</dbReference>
<comment type="subunit">
    <text evidence="7">The complex comprises the extracytoplasmic solute receptor protein and the two transmembrane proteins.</text>
</comment>
<reference evidence="9 10" key="1">
    <citation type="submission" date="2023-04" db="EMBL/GenBank/DDBJ databases">
        <title>Marinoamorphus aggregata gen. nov., sp. Nov., isolate from tissue of brittle star Ophioplocus japonicus.</title>
        <authorList>
            <person name="Kawano K."/>
            <person name="Sawayama S."/>
            <person name="Nakagawa S."/>
        </authorList>
    </citation>
    <scope>NUCLEOTIDE SEQUENCE [LARGE SCALE GENOMIC DNA]</scope>
    <source>
        <strain evidence="9 10">NKW23</strain>
    </source>
</reference>
<organism evidence="9 10">
    <name type="scientific">Paralimibaculum aggregatum</name>
    <dbReference type="NCBI Taxonomy" id="3036245"/>
    <lineage>
        <taxon>Bacteria</taxon>
        <taxon>Pseudomonadati</taxon>
        <taxon>Pseudomonadota</taxon>
        <taxon>Alphaproteobacteria</taxon>
        <taxon>Rhodobacterales</taxon>
        <taxon>Paracoccaceae</taxon>
        <taxon>Paralimibaculum</taxon>
    </lineage>
</organism>
<keyword evidence="5 7" id="KW-1133">Transmembrane helix</keyword>
<keyword evidence="2 7" id="KW-0813">Transport</keyword>
<keyword evidence="7" id="KW-0997">Cell inner membrane</keyword>
<evidence type="ECO:0000256" key="4">
    <source>
        <dbReference type="ARBA" id="ARBA00022692"/>
    </source>
</evidence>
<protein>
    <recommendedName>
        <fullName evidence="7">TRAP transporter small permease protein</fullName>
    </recommendedName>
</protein>
<evidence type="ECO:0000256" key="2">
    <source>
        <dbReference type="ARBA" id="ARBA00022448"/>
    </source>
</evidence>
<dbReference type="InterPro" id="IPR055348">
    <property type="entry name" value="DctQ"/>
</dbReference>
<evidence type="ECO:0000313" key="9">
    <source>
        <dbReference type="EMBL" id="GMG83296.1"/>
    </source>
</evidence>
<dbReference type="EMBL" id="BSYI01000018">
    <property type="protein sequence ID" value="GMG83296.1"/>
    <property type="molecule type" value="Genomic_DNA"/>
</dbReference>
<feature type="transmembrane region" description="Helical" evidence="7">
    <location>
        <begin position="96"/>
        <end position="113"/>
    </location>
</feature>
<keyword evidence="6 7" id="KW-0472">Membrane</keyword>
<comment type="similarity">
    <text evidence="7">Belongs to the TRAP transporter small permease family.</text>
</comment>
<keyword evidence="3" id="KW-1003">Cell membrane</keyword>
<feature type="transmembrane region" description="Helical" evidence="7">
    <location>
        <begin position="57"/>
        <end position="76"/>
    </location>
</feature>
<keyword evidence="10" id="KW-1185">Reference proteome</keyword>